<name>V5FTB8_ANOGL</name>
<protein>
    <submittedName>
        <fullName evidence="1">Uncharacterized protein</fullName>
    </submittedName>
</protein>
<organism evidence="1">
    <name type="scientific">Anoplophora glabripennis</name>
    <name type="common">Asian longhorn beetle</name>
    <name type="synonym">Anoplophora nobilis</name>
    <dbReference type="NCBI Taxonomy" id="217634"/>
    <lineage>
        <taxon>Eukaryota</taxon>
        <taxon>Metazoa</taxon>
        <taxon>Ecdysozoa</taxon>
        <taxon>Arthropoda</taxon>
        <taxon>Hexapoda</taxon>
        <taxon>Insecta</taxon>
        <taxon>Pterygota</taxon>
        <taxon>Neoptera</taxon>
        <taxon>Endopterygota</taxon>
        <taxon>Coleoptera</taxon>
        <taxon>Polyphaga</taxon>
        <taxon>Cucujiformia</taxon>
        <taxon>Chrysomeloidea</taxon>
        <taxon>Cerambycidae</taxon>
        <taxon>Lamiinae</taxon>
        <taxon>Lamiini</taxon>
        <taxon>Anoplophora</taxon>
    </lineage>
</organism>
<dbReference type="EMBL" id="GALX01007561">
    <property type="protein sequence ID" value="JAB60905.1"/>
    <property type="molecule type" value="Transcribed_RNA"/>
</dbReference>
<reference evidence="1" key="1">
    <citation type="submission" date="2013-07" db="EMBL/GenBank/DDBJ databases">
        <title>Midgut Transcriptome Profiling of Anoplphora glabripennis, a Lignocellulose Degrading, Wood-Boring Cerambycid.</title>
        <authorList>
            <person name="Scully E.D."/>
            <person name="Hoover K."/>
            <person name="Carlson J.E."/>
            <person name="Tien M."/>
            <person name="Geib S.M."/>
        </authorList>
    </citation>
    <scope>NUCLEOTIDE SEQUENCE</scope>
</reference>
<accession>V5FTB8</accession>
<feature type="non-terminal residue" evidence="1">
    <location>
        <position position="1"/>
    </location>
</feature>
<proteinExistence type="predicted"/>
<dbReference type="AlphaFoldDB" id="V5FTB8"/>
<evidence type="ECO:0000313" key="1">
    <source>
        <dbReference type="EMBL" id="JAB60905.1"/>
    </source>
</evidence>
<sequence length="166" mass="19423">QLLLLSQIPGLLVPEHCLMDILIWDNQSHFRIQGFNDMWIDLYLDYDFFRLFRMSKESFGKLWRLIDGPDFLHIHQGGTAPPLKGHIQLLITLWWLGKGESLLSVGEKFNIVPSTVYTATNLVLTKIVELMPKFIYWPYTEDEFISIVHGFEEIKGYPGMYHLTFC</sequence>